<organism evidence="5 6">
    <name type="scientific">Victivallis lenta</name>
    <dbReference type="NCBI Taxonomy" id="2606640"/>
    <lineage>
        <taxon>Bacteria</taxon>
        <taxon>Pseudomonadati</taxon>
        <taxon>Lentisphaerota</taxon>
        <taxon>Lentisphaeria</taxon>
        <taxon>Victivallales</taxon>
        <taxon>Victivallaceae</taxon>
        <taxon>Victivallis</taxon>
    </lineage>
</organism>
<protein>
    <recommendedName>
        <fullName evidence="4">Tubulin/FtsZ GTPase domain-containing protein</fullName>
    </recommendedName>
</protein>
<dbReference type="RefSeq" id="WP_154418115.1">
    <property type="nucleotide sequence ID" value="NZ_VUNS01000008.1"/>
</dbReference>
<dbReference type="SUPFAM" id="SSF52490">
    <property type="entry name" value="Tubulin nucleotide-binding domain-like"/>
    <property type="match status" value="1"/>
</dbReference>
<dbReference type="PANTHER" id="PTHR30314">
    <property type="entry name" value="CELL DIVISION PROTEIN FTSZ-RELATED"/>
    <property type="match status" value="1"/>
</dbReference>
<feature type="domain" description="Tubulin/FtsZ GTPase" evidence="4">
    <location>
        <begin position="5"/>
        <end position="200"/>
    </location>
</feature>
<comment type="caution">
    <text evidence="5">The sequence shown here is derived from an EMBL/GenBank/DDBJ whole genome shotgun (WGS) entry which is preliminary data.</text>
</comment>
<dbReference type="InterPro" id="IPR003008">
    <property type="entry name" value="Tubulin_FtsZ_GTPase"/>
</dbReference>
<dbReference type="PRINTS" id="PR00423">
    <property type="entry name" value="CELLDVISFTSZ"/>
</dbReference>
<dbReference type="InterPro" id="IPR045061">
    <property type="entry name" value="FtsZ/CetZ"/>
</dbReference>
<dbReference type="InterPro" id="IPR036525">
    <property type="entry name" value="Tubulin/FtsZ_GTPase_sf"/>
</dbReference>
<dbReference type="InterPro" id="IPR024757">
    <property type="entry name" value="FtsZ_C"/>
</dbReference>
<keyword evidence="2" id="KW-0342">GTP-binding</keyword>
<accession>A0A844G4F8</accession>
<keyword evidence="6" id="KW-1185">Reference proteome</keyword>
<evidence type="ECO:0000256" key="1">
    <source>
        <dbReference type="ARBA" id="ARBA00022741"/>
    </source>
</evidence>
<dbReference type="Proteomes" id="UP000435649">
    <property type="component" value="Unassembled WGS sequence"/>
</dbReference>
<dbReference type="PANTHER" id="PTHR30314:SF3">
    <property type="entry name" value="MITOCHONDRIAL DIVISION PROTEIN FSZA"/>
    <property type="match status" value="1"/>
</dbReference>
<reference evidence="5 6" key="1">
    <citation type="submission" date="2019-08" db="EMBL/GenBank/DDBJ databases">
        <title>In-depth cultivation of the pig gut microbiome towards novel bacterial diversity and tailored functional studies.</title>
        <authorList>
            <person name="Wylensek D."/>
            <person name="Hitch T.C.A."/>
            <person name="Clavel T."/>
        </authorList>
    </citation>
    <scope>NUCLEOTIDE SEQUENCE [LARGE SCALE GENOMIC DNA]</scope>
    <source>
        <strain evidence="5 6">BBE-744-WT-12</strain>
    </source>
</reference>
<dbReference type="EMBL" id="VUNS01000008">
    <property type="protein sequence ID" value="MST97249.1"/>
    <property type="molecule type" value="Genomic_DNA"/>
</dbReference>
<name>A0A844G4F8_9BACT</name>
<dbReference type="SMART" id="SM00864">
    <property type="entry name" value="Tubulin"/>
    <property type="match status" value="1"/>
</dbReference>
<gene>
    <name evidence="5" type="ORF">FYJ85_09370</name>
</gene>
<keyword evidence="1" id="KW-0547">Nucleotide-binding</keyword>
<sequence length="398" mass="42385">MEQKKITVLGIGGTGCRIVGILRENPLSAPLRLLAIDSDSAGLERSGLPEEARLLAGARWRAGRGCGGSVLDGQRVVAHERSRIEKLLEGVPFLLVIGGLGGGTASGGMPVVLSVARKLEIPTLFFVSLPFTLEGHSKRKIAEDTVKEELLGLADAVICLPNDLLFSVLESTTPLSNAFKLADQELSRTVLALTMVLLHGNLLAADFGNFITLLRRKKSFCSIGVGVASGEIDGENRGEAAMERLLHSPLLGGADKLGEADAVIFTLLGGPELSLGETKQLLELAGRQVKPETRLIVGAATGEEWAGKLMLSAVTVRFDAESEASELLRSSSERAPKRTRSAAAHAADADQLILPLEPISKGVMERGPQVKWGNDDLDVPTFKRRNITIDNGKRGVEQ</sequence>
<dbReference type="GO" id="GO:0051301">
    <property type="term" value="P:cell division"/>
    <property type="evidence" value="ECO:0007669"/>
    <property type="project" value="TreeGrafter"/>
</dbReference>
<evidence type="ECO:0000256" key="2">
    <source>
        <dbReference type="ARBA" id="ARBA00023134"/>
    </source>
</evidence>
<dbReference type="AlphaFoldDB" id="A0A844G4F8"/>
<dbReference type="PROSITE" id="PS51257">
    <property type="entry name" value="PROKAR_LIPOPROTEIN"/>
    <property type="match status" value="1"/>
</dbReference>
<evidence type="ECO:0000313" key="5">
    <source>
        <dbReference type="EMBL" id="MST97249.1"/>
    </source>
</evidence>
<dbReference type="GO" id="GO:0005737">
    <property type="term" value="C:cytoplasm"/>
    <property type="evidence" value="ECO:0007669"/>
    <property type="project" value="TreeGrafter"/>
</dbReference>
<dbReference type="GO" id="GO:0003924">
    <property type="term" value="F:GTPase activity"/>
    <property type="evidence" value="ECO:0007669"/>
    <property type="project" value="InterPro"/>
</dbReference>
<feature type="region of interest" description="Disordered" evidence="3">
    <location>
        <begin position="327"/>
        <end position="346"/>
    </location>
</feature>
<proteinExistence type="predicted"/>
<dbReference type="Gene3D" id="3.40.50.1440">
    <property type="entry name" value="Tubulin/FtsZ, GTPase domain"/>
    <property type="match status" value="1"/>
</dbReference>
<dbReference type="GO" id="GO:0032153">
    <property type="term" value="C:cell division site"/>
    <property type="evidence" value="ECO:0007669"/>
    <property type="project" value="TreeGrafter"/>
</dbReference>
<evidence type="ECO:0000313" key="6">
    <source>
        <dbReference type="Proteomes" id="UP000435649"/>
    </source>
</evidence>
<evidence type="ECO:0000256" key="3">
    <source>
        <dbReference type="SAM" id="MobiDB-lite"/>
    </source>
</evidence>
<dbReference type="SUPFAM" id="SSF55307">
    <property type="entry name" value="Tubulin C-terminal domain-like"/>
    <property type="match status" value="1"/>
</dbReference>
<evidence type="ECO:0000259" key="4">
    <source>
        <dbReference type="SMART" id="SM00864"/>
    </source>
</evidence>
<dbReference type="Pfam" id="PF00091">
    <property type="entry name" value="Tubulin"/>
    <property type="match status" value="1"/>
</dbReference>
<dbReference type="InterPro" id="IPR008280">
    <property type="entry name" value="Tub_FtsZ_C"/>
</dbReference>
<dbReference type="Pfam" id="PF12327">
    <property type="entry name" value="FtsZ_C"/>
    <property type="match status" value="1"/>
</dbReference>
<dbReference type="GO" id="GO:0005525">
    <property type="term" value="F:GTP binding"/>
    <property type="evidence" value="ECO:0007669"/>
    <property type="project" value="UniProtKB-KW"/>
</dbReference>